<dbReference type="OrthoDB" id="9122572at2"/>
<feature type="domain" description="Neutral/alkaline non-lysosomal ceramidase N-terminal" evidence="1">
    <location>
        <begin position="95"/>
        <end position="216"/>
    </location>
</feature>
<dbReference type="AlphaFoldDB" id="A0A327WSF7"/>
<keyword evidence="3" id="KW-1185">Reference proteome</keyword>
<evidence type="ECO:0000313" key="3">
    <source>
        <dbReference type="Proteomes" id="UP000248790"/>
    </source>
</evidence>
<dbReference type="Proteomes" id="UP000248790">
    <property type="component" value="Unassembled WGS sequence"/>
</dbReference>
<gene>
    <name evidence="2" type="ORF">LX87_03305</name>
</gene>
<evidence type="ECO:0000313" key="2">
    <source>
        <dbReference type="EMBL" id="RAJ95558.1"/>
    </source>
</evidence>
<protein>
    <submittedName>
        <fullName evidence="2">Neutral/alkaline ceramidase-like enzyme</fullName>
    </submittedName>
</protein>
<accession>A0A327WSF7</accession>
<dbReference type="Pfam" id="PF04734">
    <property type="entry name" value="Ceramidase_alk"/>
    <property type="match status" value="1"/>
</dbReference>
<reference evidence="2 3" key="1">
    <citation type="submission" date="2018-06" db="EMBL/GenBank/DDBJ databases">
        <title>Genomic Encyclopedia of Archaeal and Bacterial Type Strains, Phase II (KMG-II): from individual species to whole genera.</title>
        <authorList>
            <person name="Goeker M."/>
        </authorList>
    </citation>
    <scope>NUCLEOTIDE SEQUENCE [LARGE SCALE GENOMIC DNA]</scope>
    <source>
        <strain evidence="2 3">DSM 21851</strain>
    </source>
</reference>
<proteinExistence type="predicted"/>
<dbReference type="InterPro" id="IPR031329">
    <property type="entry name" value="NEUT/ALK_ceramidase_N"/>
</dbReference>
<dbReference type="EMBL" id="QLMC01000004">
    <property type="protein sequence ID" value="RAJ95558.1"/>
    <property type="molecule type" value="Genomic_DNA"/>
</dbReference>
<name>A0A327WSF7_LARAB</name>
<dbReference type="RefSeq" id="WP_111629365.1">
    <property type="nucleotide sequence ID" value="NZ_QLMC01000004.1"/>
</dbReference>
<comment type="caution">
    <text evidence="2">The sequence shown here is derived from an EMBL/GenBank/DDBJ whole genome shotgun (WGS) entry which is preliminary data.</text>
</comment>
<sequence>MRKVFLGFLSVIGLLLLLLAGYGYYNSRDRHPGYALNLNIQTPAQPQPIKAGFAALKITPHLPDRWTDQNRNAAYQPDEGDTYTDGNHNGQFDAYWMAGFGQKRAANGVHDDLWARAMVIDDGRTRLALVAVDLIGFMHKNVINVRKALPASLGVTYTIVCSTHTHEAPDFLGMWGGSVLKSGVNKQYELFVEQQVTRAIIRAVANLQPARLRFAQDLTGADSLLMDTRQPIVKDPGLYMMQALDAQKDSTLGTLVVWGNHPETLWSKNTLLTSDFPHYVRHYLEKGITKGDSVVQKGLGGTVVYASGCIGGLMTTSPKVTIQDPLTGERLQEPTFEKADAQGKQLAMLIHKALQQDTVTVRRGGISLRAQTLEIPLDNKLFQLAVGLGVLDAGYSRWGNLRTEIAAFRLGEATFLCVPGELYPEIANGGIENPPGADYRMKPYETPPLRSLMRGKYKFILGLANDELGYIIPKSEWDTEAPYNYNSKDKPYGEINSTGPETAPRLYRAMTELLRRL</sequence>
<organism evidence="2 3">
    <name type="scientific">Larkinella arboricola</name>
    <dbReference type="NCBI Taxonomy" id="643671"/>
    <lineage>
        <taxon>Bacteria</taxon>
        <taxon>Pseudomonadati</taxon>
        <taxon>Bacteroidota</taxon>
        <taxon>Cytophagia</taxon>
        <taxon>Cytophagales</taxon>
        <taxon>Spirosomataceae</taxon>
        <taxon>Larkinella</taxon>
    </lineage>
</organism>
<evidence type="ECO:0000259" key="1">
    <source>
        <dbReference type="Pfam" id="PF04734"/>
    </source>
</evidence>